<sequence>MANRKNGTLYIGVTSNLMQRIAQHREGTFEGFAKDNDCKRLMWLGQYGDMNSAITREKQMKKWKRQWKINLLEKENPAWFDLAVDLGFDPLPSQG</sequence>
<dbReference type="InterPro" id="IPR000305">
    <property type="entry name" value="GIY-YIG_endonuc"/>
</dbReference>
<feature type="domain" description="GIY-YIG" evidence="1">
    <location>
        <begin position="1"/>
        <end position="71"/>
    </location>
</feature>
<dbReference type="InterPro" id="IPR050190">
    <property type="entry name" value="UPF0213_domain"/>
</dbReference>
<name>A0A3B0R962_9ZZZZ</name>
<dbReference type="CDD" id="cd10448">
    <property type="entry name" value="GIY-YIG_unchar_3"/>
    <property type="match status" value="1"/>
</dbReference>
<evidence type="ECO:0000259" key="1">
    <source>
        <dbReference type="PROSITE" id="PS50164"/>
    </source>
</evidence>
<evidence type="ECO:0000313" key="2">
    <source>
        <dbReference type="EMBL" id="VAV88057.1"/>
    </source>
</evidence>
<dbReference type="EMBL" id="UOEF01000034">
    <property type="protein sequence ID" value="VAV88057.1"/>
    <property type="molecule type" value="Genomic_DNA"/>
</dbReference>
<dbReference type="Pfam" id="PF01541">
    <property type="entry name" value="GIY-YIG"/>
    <property type="match status" value="1"/>
</dbReference>
<gene>
    <name evidence="2" type="ORF">MNBD_ALPHA04-1324</name>
</gene>
<proteinExistence type="predicted"/>
<accession>A0A3B0R962</accession>
<dbReference type="InterPro" id="IPR035901">
    <property type="entry name" value="GIY-YIG_endonuc_sf"/>
</dbReference>
<dbReference type="PANTHER" id="PTHR34477:SF5">
    <property type="entry name" value="BSL5627 PROTEIN"/>
    <property type="match status" value="1"/>
</dbReference>
<protein>
    <submittedName>
        <fullName evidence="2">Excinuclease ABC, C subunit-like</fullName>
    </submittedName>
</protein>
<dbReference type="PANTHER" id="PTHR34477">
    <property type="entry name" value="UPF0213 PROTEIN YHBQ"/>
    <property type="match status" value="1"/>
</dbReference>
<reference evidence="2" key="1">
    <citation type="submission" date="2018-06" db="EMBL/GenBank/DDBJ databases">
        <authorList>
            <person name="Zhirakovskaya E."/>
        </authorList>
    </citation>
    <scope>NUCLEOTIDE SEQUENCE</scope>
</reference>
<dbReference type="SUPFAM" id="SSF82771">
    <property type="entry name" value="GIY-YIG endonuclease"/>
    <property type="match status" value="1"/>
</dbReference>
<dbReference type="AlphaFoldDB" id="A0A3B0R962"/>
<dbReference type="Gene3D" id="3.40.1440.10">
    <property type="entry name" value="GIY-YIG endonuclease"/>
    <property type="match status" value="1"/>
</dbReference>
<organism evidence="2">
    <name type="scientific">hydrothermal vent metagenome</name>
    <dbReference type="NCBI Taxonomy" id="652676"/>
    <lineage>
        <taxon>unclassified sequences</taxon>
        <taxon>metagenomes</taxon>
        <taxon>ecological metagenomes</taxon>
    </lineage>
</organism>
<dbReference type="PROSITE" id="PS50164">
    <property type="entry name" value="GIY_YIG"/>
    <property type="match status" value="1"/>
</dbReference>